<accession>A0A2S9XLT8</accession>
<dbReference type="Pfam" id="PF03091">
    <property type="entry name" value="CutA1"/>
    <property type="match status" value="1"/>
</dbReference>
<dbReference type="OrthoDB" id="37622at2"/>
<organism evidence="2 3">
    <name type="scientific">Enhygromyxa salina</name>
    <dbReference type="NCBI Taxonomy" id="215803"/>
    <lineage>
        <taxon>Bacteria</taxon>
        <taxon>Pseudomonadati</taxon>
        <taxon>Myxococcota</taxon>
        <taxon>Polyangia</taxon>
        <taxon>Nannocystales</taxon>
        <taxon>Nannocystaceae</taxon>
        <taxon>Enhygromyxa</taxon>
    </lineage>
</organism>
<dbReference type="Proteomes" id="UP000237968">
    <property type="component" value="Unassembled WGS sequence"/>
</dbReference>
<dbReference type="EMBL" id="PVNK01000184">
    <property type="protein sequence ID" value="PRP93825.1"/>
    <property type="molecule type" value="Genomic_DNA"/>
</dbReference>
<protein>
    <submittedName>
        <fullName evidence="2">Divalent-cation tolerance protein CutA</fullName>
    </submittedName>
</protein>
<dbReference type="GO" id="GO:0005507">
    <property type="term" value="F:copper ion binding"/>
    <property type="evidence" value="ECO:0007669"/>
    <property type="project" value="TreeGrafter"/>
</dbReference>
<comment type="similarity">
    <text evidence="1">Belongs to the CutA family.</text>
</comment>
<evidence type="ECO:0000313" key="2">
    <source>
        <dbReference type="EMBL" id="PRP93825.1"/>
    </source>
</evidence>
<dbReference type="PANTHER" id="PTHR23419">
    <property type="entry name" value="DIVALENT CATION TOLERANCE CUTA-RELATED"/>
    <property type="match status" value="1"/>
</dbReference>
<dbReference type="GO" id="GO:0010038">
    <property type="term" value="P:response to metal ion"/>
    <property type="evidence" value="ECO:0007669"/>
    <property type="project" value="InterPro"/>
</dbReference>
<dbReference type="SUPFAM" id="SSF54913">
    <property type="entry name" value="GlnB-like"/>
    <property type="match status" value="1"/>
</dbReference>
<dbReference type="InterPro" id="IPR011322">
    <property type="entry name" value="N-reg_PII-like_a/b"/>
</dbReference>
<dbReference type="InterPro" id="IPR004323">
    <property type="entry name" value="Ion_tolerance_CutA"/>
</dbReference>
<dbReference type="InterPro" id="IPR015867">
    <property type="entry name" value="N-reg_PII/ATP_PRibTrfase_C"/>
</dbReference>
<keyword evidence="3" id="KW-1185">Reference proteome</keyword>
<dbReference type="PANTHER" id="PTHR23419:SF8">
    <property type="entry name" value="FI09726P"/>
    <property type="match status" value="1"/>
</dbReference>
<evidence type="ECO:0000313" key="3">
    <source>
        <dbReference type="Proteomes" id="UP000237968"/>
    </source>
</evidence>
<comment type="caution">
    <text evidence="2">The sequence shown here is derived from an EMBL/GenBank/DDBJ whole genome shotgun (WGS) entry which is preliminary data.</text>
</comment>
<dbReference type="RefSeq" id="WP_106393510.1">
    <property type="nucleotide sequence ID" value="NZ_PVNK01000184.1"/>
</dbReference>
<name>A0A2S9XLT8_9BACT</name>
<proteinExistence type="inferred from homology"/>
<gene>
    <name evidence="2" type="primary">cutA</name>
    <name evidence="2" type="ORF">ENSA5_42280</name>
</gene>
<dbReference type="AlphaFoldDB" id="A0A2S9XLT8"/>
<reference evidence="2 3" key="1">
    <citation type="submission" date="2018-03" db="EMBL/GenBank/DDBJ databases">
        <title>Draft Genome Sequences of the Obligatory Marine Myxobacteria Enhygromyxa salina SWB005.</title>
        <authorList>
            <person name="Poehlein A."/>
            <person name="Moghaddam J.A."/>
            <person name="Harms H."/>
            <person name="Alanjari M."/>
            <person name="Koenig G.M."/>
            <person name="Daniel R."/>
            <person name="Schaeberle T.F."/>
        </authorList>
    </citation>
    <scope>NUCLEOTIDE SEQUENCE [LARGE SCALE GENOMIC DNA]</scope>
    <source>
        <strain evidence="2 3">SWB005</strain>
    </source>
</reference>
<sequence>MPDAGLRLLFCTAPSDAAPDIARALLEAKLIGCANLIPGVRSLYWWEGEIQDDAEVVMLMECPRERVDEAVAALTRAHPYDVAKIVVLEPSAVNEPYLAWLRAACPPAC</sequence>
<evidence type="ECO:0000256" key="1">
    <source>
        <dbReference type="ARBA" id="ARBA00010169"/>
    </source>
</evidence>
<dbReference type="Gene3D" id="3.30.70.120">
    <property type="match status" value="1"/>
</dbReference>